<keyword evidence="5" id="KW-1185">Reference proteome</keyword>
<evidence type="ECO:0000259" key="2">
    <source>
        <dbReference type="Pfam" id="PF00535"/>
    </source>
</evidence>
<dbReference type="Pfam" id="PF00535">
    <property type="entry name" value="Glycos_transf_2"/>
    <property type="match status" value="1"/>
</dbReference>
<dbReference type="EMBL" id="CP029255">
    <property type="protein sequence ID" value="AWK02987.1"/>
    <property type="molecule type" value="Genomic_DNA"/>
</dbReference>
<dbReference type="KEGG" id="fcr:HYN56_01650"/>
<reference evidence="4 5" key="1">
    <citation type="submission" date="2018-05" db="EMBL/GenBank/DDBJ databases">
        <title>Genome sequencing of Flavobacterium sp. HYN0056.</title>
        <authorList>
            <person name="Yi H."/>
            <person name="Baek C."/>
        </authorList>
    </citation>
    <scope>NUCLEOTIDE SEQUENCE [LARGE SCALE GENOMIC DNA]</scope>
    <source>
        <strain evidence="4 5">HYN0056</strain>
    </source>
</reference>
<keyword evidence="1 4" id="KW-0808">Transferase</keyword>
<dbReference type="SUPFAM" id="SSF53448">
    <property type="entry name" value="Nucleotide-diphospho-sugar transferases"/>
    <property type="match status" value="1"/>
</dbReference>
<dbReference type="Gene3D" id="3.90.550.10">
    <property type="entry name" value="Spore Coat Polysaccharide Biosynthesis Protein SpsA, Chain A"/>
    <property type="match status" value="1"/>
</dbReference>
<proteinExistence type="predicted"/>
<name>A0A2S1YG10_9FLAO</name>
<dbReference type="InterPro" id="IPR027791">
    <property type="entry name" value="Galactosyl_T_C"/>
</dbReference>
<accession>A0A2S1YG10</accession>
<dbReference type="GO" id="GO:0016740">
    <property type="term" value="F:transferase activity"/>
    <property type="evidence" value="ECO:0007669"/>
    <property type="project" value="UniProtKB-KW"/>
</dbReference>
<dbReference type="InterPro" id="IPR001173">
    <property type="entry name" value="Glyco_trans_2-like"/>
</dbReference>
<evidence type="ECO:0000256" key="1">
    <source>
        <dbReference type="ARBA" id="ARBA00022679"/>
    </source>
</evidence>
<evidence type="ECO:0000259" key="3">
    <source>
        <dbReference type="Pfam" id="PF02709"/>
    </source>
</evidence>
<feature type="domain" description="Glycosyltransferase 2-like" evidence="2">
    <location>
        <begin position="3"/>
        <end position="119"/>
    </location>
</feature>
<feature type="domain" description="Galactosyltransferase C-terminal" evidence="3">
    <location>
        <begin position="132"/>
        <end position="195"/>
    </location>
</feature>
<organism evidence="4 5">
    <name type="scientific">Flavobacterium crocinum</name>
    <dbReference type="NCBI Taxonomy" id="2183896"/>
    <lineage>
        <taxon>Bacteria</taxon>
        <taxon>Pseudomonadati</taxon>
        <taxon>Bacteroidota</taxon>
        <taxon>Flavobacteriia</taxon>
        <taxon>Flavobacteriales</taxon>
        <taxon>Flavobacteriaceae</taxon>
        <taxon>Flavobacterium</taxon>
    </lineage>
</organism>
<protein>
    <submittedName>
        <fullName evidence="4">Glycosyl transferase</fullName>
    </submittedName>
</protein>
<dbReference type="Pfam" id="PF02709">
    <property type="entry name" value="Glyco_transf_7C"/>
    <property type="match status" value="1"/>
</dbReference>
<dbReference type="InterPro" id="IPR029044">
    <property type="entry name" value="Nucleotide-diphossugar_trans"/>
</dbReference>
<evidence type="ECO:0000313" key="5">
    <source>
        <dbReference type="Proteomes" id="UP000245250"/>
    </source>
</evidence>
<dbReference type="RefSeq" id="WP_109190601.1">
    <property type="nucleotide sequence ID" value="NZ_CP029255.1"/>
</dbReference>
<sequence length="357" mass="42262">MITIVLTNRNRDIQTIKNCLNSLQEQANKEFTLFFVDYGSSPDYLKELKKVIENYPELKFISCPVSGQLWNKSRAINIALQRCTTPYFFVGDVDMLFHTDFIQKLNLLTDENSITYFQVGFLNKKETFQNKGFEKSKVAFKSQKEATGMSLYPTHILKSINGYDEFYHGWGAEDTDVHVRLFNLGIQVKFYDKEILLKHQWHTKIYRTGLSKDPFHFKLEKINNAYLQISKKTKQRIANKNSLWGKIPKEEEYNRLNEKTDFIFDIAPEDSKINALISHLCNFEHKIISVIITDVSTRSKIKQFVKKMCGKKYLSYLKMRSINDLLLHEIIMRYRNLPYQYSYDERKKVIEFKIYFS</sequence>
<dbReference type="OrthoDB" id="6717394at2"/>
<evidence type="ECO:0000313" key="4">
    <source>
        <dbReference type="EMBL" id="AWK02987.1"/>
    </source>
</evidence>
<dbReference type="Proteomes" id="UP000245250">
    <property type="component" value="Chromosome"/>
</dbReference>
<gene>
    <name evidence="4" type="ORF">HYN56_01650</name>
</gene>
<dbReference type="AlphaFoldDB" id="A0A2S1YG10"/>